<keyword evidence="2" id="KW-0040">ANK repeat</keyword>
<reference evidence="5" key="2">
    <citation type="submission" date="2023-05" db="EMBL/GenBank/DDBJ databases">
        <authorList>
            <consortium name="Lawrence Berkeley National Laboratory"/>
            <person name="Steindorff A."/>
            <person name="Hensen N."/>
            <person name="Bonometti L."/>
            <person name="Westerberg I."/>
            <person name="Brannstrom I.O."/>
            <person name="Guillou S."/>
            <person name="Cros-Aarteil S."/>
            <person name="Calhoun S."/>
            <person name="Haridas S."/>
            <person name="Kuo A."/>
            <person name="Mondo S."/>
            <person name="Pangilinan J."/>
            <person name="Riley R."/>
            <person name="Labutti K."/>
            <person name="Andreopoulos B."/>
            <person name="Lipzen A."/>
            <person name="Chen C."/>
            <person name="Yanf M."/>
            <person name="Daum C."/>
            <person name="Ng V."/>
            <person name="Clum A."/>
            <person name="Ohm R."/>
            <person name="Martin F."/>
            <person name="Silar P."/>
            <person name="Natvig D."/>
            <person name="Lalanne C."/>
            <person name="Gautier V."/>
            <person name="Ament-Velasquez S.L."/>
            <person name="Kruys A."/>
            <person name="Hutchinson M.I."/>
            <person name="Powell A.J."/>
            <person name="Barry K."/>
            <person name="Miller A.N."/>
            <person name="Grigoriev I.V."/>
            <person name="Debuchy R."/>
            <person name="Gladieux P."/>
            <person name="Thoren M.H."/>
            <person name="Johannesson H."/>
        </authorList>
    </citation>
    <scope>NUCLEOTIDE SEQUENCE</scope>
    <source>
        <strain evidence="5">CBS 990.96</strain>
    </source>
</reference>
<evidence type="ECO:0000313" key="5">
    <source>
        <dbReference type="EMBL" id="KAK4223060.1"/>
    </source>
</evidence>
<feature type="domain" description="Nephrocystin 3-like N-terminal" evidence="4">
    <location>
        <begin position="43"/>
        <end position="184"/>
    </location>
</feature>
<dbReference type="SUPFAM" id="SSF48403">
    <property type="entry name" value="Ankyrin repeat"/>
    <property type="match status" value="1"/>
</dbReference>
<proteinExistence type="predicted"/>
<dbReference type="InterPro" id="IPR027417">
    <property type="entry name" value="P-loop_NTPase"/>
</dbReference>
<dbReference type="SMART" id="SM00248">
    <property type="entry name" value="ANK"/>
    <property type="match status" value="1"/>
</dbReference>
<sequence>MDEAEFEKMRKALVKTNPSRDQNSATPSLVGKELVNGFHHPGHGKTGSGKTVLAGAMVDKITSYLKSAQGKGSLSCYYYCHYSRNQDETAPFLGWVLSCLCRHTGLIPYMLKTHLREDPETELSIKQLLECIEAVLLSLKDGEKAFVVLDAVDESKNRTGLLMVIAALGKEHRFRKVPIAVTSRRYSDIQEALKDVSMHLDISPFVNHDIVVYVRETIGKDRRFTDWPTGLQENVTKNLTARAQGMFLYARCQLDILADCGGSKEVSTAIAHLPSDLYGTYDKILSKISKRNRPAVRDIFALLMAGITAWWQKNLESASLIVKAVVTANPEQNGFFSEKALVQACGPLISINEQRTLTFAHYTVREYFRSRFASKQQKIDPALTDFATIHSQREQIVSLIYVCLASNLSSSSGTKDRQLQDLKEIALRSVHASIVMQPEILASSKEHMKLAIEVLGPFRSCTSSLFPKKLTPAETDKHRNMRLERLWINDFDFLKSRNPSTEDRLFAWHISIKPSTSSATLAERKPGQFLVLLATNSSKSFLDEFFHSIERTPGIERKQILSTKLTVEINSPTPSDNSSRITGSLLEIFSEGLKRGHKTKPILRRLLTEFADYHPDLSRDLTTQVILHNHSSRCQNPELCGIRHALSSQADINNPNVQYTPLQIASAALDVETVKLLLQNGADPNQIGKRTWSQPEIRGIKKIRNRLFDSNPKRSFPLDIKNEAEETVKGVSEGRSWGVISKAGKEIREILVARGASRTAVASRQSSGESNSRTSGGAGDQTQTQTHHQVESSPGSRALPRTTERVSFSSPSPQRSQQIKGFHSSQTPSGGSNQGGGGSQPRRNNSN</sequence>
<dbReference type="Proteomes" id="UP001301958">
    <property type="component" value="Unassembled WGS sequence"/>
</dbReference>
<keyword evidence="6" id="KW-1185">Reference proteome</keyword>
<name>A0AAN7BGU0_9PEZI</name>
<dbReference type="Gene3D" id="3.40.50.300">
    <property type="entry name" value="P-loop containing nucleotide triphosphate hydrolases"/>
    <property type="match status" value="1"/>
</dbReference>
<dbReference type="Pfam" id="PF24883">
    <property type="entry name" value="NPHP3_N"/>
    <property type="match status" value="1"/>
</dbReference>
<gene>
    <name evidence="5" type="ORF">QBC38DRAFT_517805</name>
</gene>
<dbReference type="Gene3D" id="1.25.40.20">
    <property type="entry name" value="Ankyrin repeat-containing domain"/>
    <property type="match status" value="1"/>
</dbReference>
<feature type="compositionally biased region" description="Polar residues" evidence="3">
    <location>
        <begin position="760"/>
        <end position="795"/>
    </location>
</feature>
<dbReference type="AlphaFoldDB" id="A0AAN7BGU0"/>
<dbReference type="EMBL" id="MU865442">
    <property type="protein sequence ID" value="KAK4223060.1"/>
    <property type="molecule type" value="Genomic_DNA"/>
</dbReference>
<accession>A0AAN7BGU0</accession>
<comment type="caution">
    <text evidence="5">The sequence shown here is derived from an EMBL/GenBank/DDBJ whole genome shotgun (WGS) entry which is preliminary data.</text>
</comment>
<dbReference type="InterPro" id="IPR056884">
    <property type="entry name" value="NPHP3-like_N"/>
</dbReference>
<reference evidence="5" key="1">
    <citation type="journal article" date="2023" name="Mol. Phylogenet. Evol.">
        <title>Genome-scale phylogeny and comparative genomics of the fungal order Sordariales.</title>
        <authorList>
            <person name="Hensen N."/>
            <person name="Bonometti L."/>
            <person name="Westerberg I."/>
            <person name="Brannstrom I.O."/>
            <person name="Guillou S."/>
            <person name="Cros-Aarteil S."/>
            <person name="Calhoun S."/>
            <person name="Haridas S."/>
            <person name="Kuo A."/>
            <person name="Mondo S."/>
            <person name="Pangilinan J."/>
            <person name="Riley R."/>
            <person name="LaButti K."/>
            <person name="Andreopoulos B."/>
            <person name="Lipzen A."/>
            <person name="Chen C."/>
            <person name="Yan M."/>
            <person name="Daum C."/>
            <person name="Ng V."/>
            <person name="Clum A."/>
            <person name="Steindorff A."/>
            <person name="Ohm R.A."/>
            <person name="Martin F."/>
            <person name="Silar P."/>
            <person name="Natvig D.O."/>
            <person name="Lalanne C."/>
            <person name="Gautier V."/>
            <person name="Ament-Velasquez S.L."/>
            <person name="Kruys A."/>
            <person name="Hutchinson M.I."/>
            <person name="Powell A.J."/>
            <person name="Barry K."/>
            <person name="Miller A.N."/>
            <person name="Grigoriev I.V."/>
            <person name="Debuchy R."/>
            <person name="Gladieux P."/>
            <person name="Hiltunen Thoren M."/>
            <person name="Johannesson H."/>
        </authorList>
    </citation>
    <scope>NUCLEOTIDE SEQUENCE</scope>
    <source>
        <strain evidence="5">CBS 990.96</strain>
    </source>
</reference>
<organism evidence="5 6">
    <name type="scientific">Podospora fimiseda</name>
    <dbReference type="NCBI Taxonomy" id="252190"/>
    <lineage>
        <taxon>Eukaryota</taxon>
        <taxon>Fungi</taxon>
        <taxon>Dikarya</taxon>
        <taxon>Ascomycota</taxon>
        <taxon>Pezizomycotina</taxon>
        <taxon>Sordariomycetes</taxon>
        <taxon>Sordariomycetidae</taxon>
        <taxon>Sordariales</taxon>
        <taxon>Podosporaceae</taxon>
        <taxon>Podospora</taxon>
    </lineage>
</organism>
<feature type="compositionally biased region" description="Low complexity" evidence="3">
    <location>
        <begin position="807"/>
        <end position="831"/>
    </location>
</feature>
<feature type="repeat" description="ANK" evidence="2">
    <location>
        <begin position="657"/>
        <end position="689"/>
    </location>
</feature>
<keyword evidence="1" id="KW-0677">Repeat</keyword>
<evidence type="ECO:0000256" key="1">
    <source>
        <dbReference type="ARBA" id="ARBA00022737"/>
    </source>
</evidence>
<evidence type="ECO:0000256" key="3">
    <source>
        <dbReference type="SAM" id="MobiDB-lite"/>
    </source>
</evidence>
<dbReference type="PROSITE" id="PS50088">
    <property type="entry name" value="ANK_REPEAT"/>
    <property type="match status" value="1"/>
</dbReference>
<dbReference type="InterPro" id="IPR002110">
    <property type="entry name" value="Ankyrin_rpt"/>
</dbReference>
<evidence type="ECO:0000256" key="2">
    <source>
        <dbReference type="PROSITE-ProRule" id="PRU00023"/>
    </source>
</evidence>
<dbReference type="PANTHER" id="PTHR10039">
    <property type="entry name" value="AMELOGENIN"/>
    <property type="match status" value="1"/>
</dbReference>
<dbReference type="SUPFAM" id="SSF52540">
    <property type="entry name" value="P-loop containing nucleoside triphosphate hydrolases"/>
    <property type="match status" value="1"/>
</dbReference>
<feature type="region of interest" description="Disordered" evidence="3">
    <location>
        <begin position="756"/>
        <end position="847"/>
    </location>
</feature>
<dbReference type="InterPro" id="IPR036770">
    <property type="entry name" value="Ankyrin_rpt-contain_sf"/>
</dbReference>
<protein>
    <recommendedName>
        <fullName evidence="4">Nephrocystin 3-like N-terminal domain-containing protein</fullName>
    </recommendedName>
</protein>
<evidence type="ECO:0000313" key="6">
    <source>
        <dbReference type="Proteomes" id="UP001301958"/>
    </source>
</evidence>
<dbReference type="Pfam" id="PF00023">
    <property type="entry name" value="Ank"/>
    <property type="match status" value="1"/>
</dbReference>
<dbReference type="PROSITE" id="PS50297">
    <property type="entry name" value="ANK_REP_REGION"/>
    <property type="match status" value="1"/>
</dbReference>
<evidence type="ECO:0000259" key="4">
    <source>
        <dbReference type="Pfam" id="PF24883"/>
    </source>
</evidence>